<feature type="region of interest" description="Disordered" evidence="8">
    <location>
        <begin position="539"/>
        <end position="601"/>
    </location>
</feature>
<dbReference type="CDD" id="cd14342">
    <property type="entry name" value="UBA_TAP-C"/>
    <property type="match status" value="1"/>
</dbReference>
<dbReference type="InterPro" id="IPR018222">
    <property type="entry name" value="Nuclear_transport_factor_2_euk"/>
</dbReference>
<protein>
    <recommendedName>
        <fullName evidence="13">Nuclear RNA export factor 1</fullName>
    </recommendedName>
</protein>
<keyword evidence="5" id="KW-0677">Repeat</keyword>
<evidence type="ECO:0000259" key="9">
    <source>
        <dbReference type="PROSITE" id="PS50177"/>
    </source>
</evidence>
<dbReference type="GO" id="GO:0005634">
    <property type="term" value="C:nucleus"/>
    <property type="evidence" value="ECO:0007669"/>
    <property type="project" value="UniProtKB-SubCell"/>
</dbReference>
<evidence type="ECO:0000256" key="5">
    <source>
        <dbReference type="ARBA" id="ARBA00022737"/>
    </source>
</evidence>
<dbReference type="Proteomes" id="UP000614601">
    <property type="component" value="Unassembled WGS sequence"/>
</dbReference>
<keyword evidence="6" id="KW-0509">mRNA transport</keyword>
<evidence type="ECO:0000256" key="2">
    <source>
        <dbReference type="ARBA" id="ARBA00009285"/>
    </source>
</evidence>
<evidence type="ECO:0000256" key="6">
    <source>
        <dbReference type="ARBA" id="ARBA00022816"/>
    </source>
</evidence>
<dbReference type="Pfam" id="PF24048">
    <property type="entry name" value="LRR_NXF1-5"/>
    <property type="match status" value="1"/>
</dbReference>
<comment type="similarity">
    <text evidence="2">Belongs to the NXF family.</text>
</comment>
<dbReference type="Pfam" id="PF22602">
    <property type="entry name" value="NXF_NTF2"/>
    <property type="match status" value="1"/>
</dbReference>
<dbReference type="PANTHER" id="PTHR10662">
    <property type="entry name" value="NUCLEAR RNA EXPORT FACTOR"/>
    <property type="match status" value="1"/>
</dbReference>
<evidence type="ECO:0000256" key="7">
    <source>
        <dbReference type="ARBA" id="ARBA00023242"/>
    </source>
</evidence>
<feature type="domain" description="NTF2" evidence="9">
    <location>
        <begin position="354"/>
        <end position="519"/>
    </location>
</feature>
<dbReference type="GO" id="GO:0003723">
    <property type="term" value="F:RNA binding"/>
    <property type="evidence" value="ECO:0007669"/>
    <property type="project" value="TreeGrafter"/>
</dbReference>
<comment type="subcellular location">
    <subcellularLocation>
        <location evidence="1">Nucleus</location>
    </subcellularLocation>
</comment>
<keyword evidence="7" id="KW-0539">Nucleus</keyword>
<dbReference type="InterPro" id="IPR002075">
    <property type="entry name" value="NTF2_dom"/>
</dbReference>
<sequence>MAYIERRKNEGRRRDVKERTMNKFAALDEDITSRYDYEDEEEKALPINRAASRITRGGGISLVRNRQLARQTGGTNRRDNIYQVTVRTQGRGGIAFVAQALAEHVSGFMPFNFNLDNQKNVTFFVLTEEECDSIKMLSRRLSYPPGSSQKLVIYAKQTPAPWEALVMNIKQNIRKVVDSRHNKAANSLDLSEFQHDKLFVQNDLGNLCSLTRNAVMVEVIKIINDKYPDITGISLKNNRLNLLDTAMTLTFAAPQVVELDLSDNQLKSITQLEKFRQWGIERLHLENNPFTADYADGSSYTSAVHDYFPRVSYLDGTVVHCNPYKINADLQRRAGVPYPPVQPGYAPDATLKLMVEQFLVQFFEIYDDPVPSRSRQNLINAYEETATFTHCIQIVPDSRMVPKGDEEAFRQYIRSSHNILHESKWEKYREKLMSVGAMEIAVALSRLPITQHVKDSFVLDFVMITNNLVVFTIRGIFCDGEDVTKANSAEKCYKFFNRTMAVVPKAEGKIAIVNDQLTISPINSERLERYQRLIKKALEAPSDPQPNNLDLNSLSVNNNPQQPGPSGLQNLKMEPVQPTPVQPTPVQPQQAPPSTPNYDVNDPNIREQMIVTFCQQSGMNREWSQKCLEDMKWNYEEAGQAFTQARANIPPEAFQQ</sequence>
<dbReference type="InterPro" id="IPR030217">
    <property type="entry name" value="NXF_fam"/>
</dbReference>
<dbReference type="Proteomes" id="UP000783686">
    <property type="component" value="Unassembled WGS sequence"/>
</dbReference>
<evidence type="ECO:0000256" key="4">
    <source>
        <dbReference type="ARBA" id="ARBA00022614"/>
    </source>
</evidence>
<dbReference type="EMBL" id="CAJFCW020000005">
    <property type="protein sequence ID" value="CAG9117326.1"/>
    <property type="molecule type" value="Genomic_DNA"/>
</dbReference>
<dbReference type="OrthoDB" id="25872at2759"/>
<dbReference type="SUPFAM" id="SSF54427">
    <property type="entry name" value="NTF2-like"/>
    <property type="match status" value="1"/>
</dbReference>
<dbReference type="SUPFAM" id="SSF52058">
    <property type="entry name" value="L domain-like"/>
    <property type="match status" value="1"/>
</dbReference>
<comment type="caution">
    <text evidence="11">The sequence shown here is derived from an EMBL/GenBank/DDBJ whole genome shotgun (WGS) entry which is preliminary data.</text>
</comment>
<dbReference type="Gene3D" id="3.80.10.10">
    <property type="entry name" value="Ribonuclease Inhibitor"/>
    <property type="match status" value="1"/>
</dbReference>
<dbReference type="EMBL" id="CAJFDH010000005">
    <property type="protein sequence ID" value="CAD5223173.1"/>
    <property type="molecule type" value="Genomic_DNA"/>
</dbReference>
<name>A0A811L268_9BILA</name>
<evidence type="ECO:0000313" key="11">
    <source>
        <dbReference type="EMBL" id="CAD5223173.1"/>
    </source>
</evidence>
<evidence type="ECO:0000256" key="1">
    <source>
        <dbReference type="ARBA" id="ARBA00004123"/>
    </source>
</evidence>
<accession>A0A811L268</accession>
<proteinExistence type="inferred from homology"/>
<dbReference type="Gene3D" id="3.10.450.50">
    <property type="match status" value="1"/>
</dbReference>
<dbReference type="InterPro" id="IPR012677">
    <property type="entry name" value="Nucleotide-bd_a/b_plait_sf"/>
</dbReference>
<dbReference type="PROSITE" id="PS50177">
    <property type="entry name" value="NTF2_DOMAIN"/>
    <property type="match status" value="1"/>
</dbReference>
<dbReference type="InterPro" id="IPR009060">
    <property type="entry name" value="UBA-like_sf"/>
</dbReference>
<dbReference type="GO" id="GO:0016973">
    <property type="term" value="P:poly(A)+ mRNA export from nucleus"/>
    <property type="evidence" value="ECO:0007669"/>
    <property type="project" value="TreeGrafter"/>
</dbReference>
<dbReference type="InterPro" id="IPR005637">
    <property type="entry name" value="TAP_C_dom"/>
</dbReference>
<dbReference type="Pfam" id="PF03943">
    <property type="entry name" value="TAP_C"/>
    <property type="match status" value="1"/>
</dbReference>
<dbReference type="Gene3D" id="1.10.8.10">
    <property type="entry name" value="DNA helicase RuvA subunit, C-terminal domain"/>
    <property type="match status" value="1"/>
</dbReference>
<evidence type="ECO:0000313" key="12">
    <source>
        <dbReference type="Proteomes" id="UP000614601"/>
    </source>
</evidence>
<evidence type="ECO:0000256" key="8">
    <source>
        <dbReference type="SAM" id="MobiDB-lite"/>
    </source>
</evidence>
<dbReference type="PROSITE" id="PS51281">
    <property type="entry name" value="TAP_C"/>
    <property type="match status" value="1"/>
</dbReference>
<evidence type="ECO:0000256" key="3">
    <source>
        <dbReference type="ARBA" id="ARBA00022448"/>
    </source>
</evidence>
<dbReference type="FunFam" id="3.80.10.10:FF:000384">
    <property type="entry name" value="Nuclear RNA export factor 1"/>
    <property type="match status" value="1"/>
</dbReference>
<gene>
    <name evidence="11" type="ORF">BOKJ2_LOCUS10011</name>
</gene>
<evidence type="ECO:0000259" key="10">
    <source>
        <dbReference type="PROSITE" id="PS51281"/>
    </source>
</evidence>
<keyword evidence="12" id="KW-1185">Reference proteome</keyword>
<dbReference type="SMART" id="SM00804">
    <property type="entry name" value="TAP_C"/>
    <property type="match status" value="1"/>
</dbReference>
<dbReference type="FunFam" id="1.10.8.10:FF:000018">
    <property type="entry name" value="Nuclear RNA export factor 1"/>
    <property type="match status" value="1"/>
</dbReference>
<dbReference type="InterPro" id="IPR032710">
    <property type="entry name" value="NTF2-like_dom_sf"/>
</dbReference>
<feature type="compositionally biased region" description="Pro residues" evidence="8">
    <location>
        <begin position="577"/>
        <end position="595"/>
    </location>
</feature>
<dbReference type="SUPFAM" id="SSF46934">
    <property type="entry name" value="UBA-like"/>
    <property type="match status" value="1"/>
</dbReference>
<dbReference type="InterPro" id="IPR057125">
    <property type="entry name" value="NXF1/2/3/5-like_LRR"/>
</dbReference>
<dbReference type="PANTHER" id="PTHR10662:SF22">
    <property type="entry name" value="NUCLEAR RNA EXPORT FACTOR 1"/>
    <property type="match status" value="1"/>
</dbReference>
<dbReference type="AlphaFoldDB" id="A0A811L268"/>
<keyword evidence="3" id="KW-0813">Transport</keyword>
<feature type="domain" description="TAP-C" evidence="10">
    <location>
        <begin position="604"/>
        <end position="656"/>
    </location>
</feature>
<dbReference type="InterPro" id="IPR001611">
    <property type="entry name" value="Leu-rich_rpt"/>
</dbReference>
<dbReference type="InterPro" id="IPR032675">
    <property type="entry name" value="LRR_dom_sf"/>
</dbReference>
<keyword evidence="4" id="KW-0433">Leucine-rich repeat</keyword>
<dbReference type="Gene3D" id="3.30.70.330">
    <property type="match status" value="1"/>
</dbReference>
<organism evidence="11 12">
    <name type="scientific">Bursaphelenchus okinawaensis</name>
    <dbReference type="NCBI Taxonomy" id="465554"/>
    <lineage>
        <taxon>Eukaryota</taxon>
        <taxon>Metazoa</taxon>
        <taxon>Ecdysozoa</taxon>
        <taxon>Nematoda</taxon>
        <taxon>Chromadorea</taxon>
        <taxon>Rhabditida</taxon>
        <taxon>Tylenchina</taxon>
        <taxon>Tylenchomorpha</taxon>
        <taxon>Aphelenchoidea</taxon>
        <taxon>Aphelenchoididae</taxon>
        <taxon>Bursaphelenchus</taxon>
    </lineage>
</organism>
<feature type="compositionally biased region" description="Low complexity" evidence="8">
    <location>
        <begin position="547"/>
        <end position="559"/>
    </location>
</feature>
<dbReference type="PROSITE" id="PS51450">
    <property type="entry name" value="LRR"/>
    <property type="match status" value="1"/>
</dbReference>
<reference evidence="11" key="1">
    <citation type="submission" date="2020-09" db="EMBL/GenBank/DDBJ databases">
        <authorList>
            <person name="Kikuchi T."/>
        </authorList>
    </citation>
    <scope>NUCLEOTIDE SEQUENCE</scope>
    <source>
        <strain evidence="11">SH1</strain>
    </source>
</reference>
<evidence type="ECO:0008006" key="13">
    <source>
        <dbReference type="Google" id="ProtNLM"/>
    </source>
</evidence>